<keyword evidence="1" id="KW-0472">Membrane</keyword>
<feature type="transmembrane region" description="Helical" evidence="1">
    <location>
        <begin position="215"/>
        <end position="236"/>
    </location>
</feature>
<feature type="transmembrane region" description="Helical" evidence="1">
    <location>
        <begin position="347"/>
        <end position="366"/>
    </location>
</feature>
<sequence>MSDLRYSLLRGGLVYRVSRISGLSRAQRKLAPLVAVVLVLIILVPMVVAAARDGTLVDGVTIPLLHDYSIWARFLIAVPLLVLAAPMADERLWRAIKHLQDLVDATDRDRFEEVLAQMRRWRDANTPELVLFALSIIASYAIPVLGLLDNVTDWKGSASEMSFAAIWLQWVAMPVIRFLVLLWFWRLALWTLLLLRFSRFNLDLHAAHPDGRGGLAFLGYAQTAFLVLPLVGGISLAGTLALDVQYYGAELKSLRFIMAGWVVMGVALMVAPLLLLVPRLAALKRNSLLAYGALGTDCSEGFEQRWLGRARGGASPILEAGDSSALCDLTGVYATVKQMGTIPLQRFLLTQFALAAALPLLPVILMRMPLKELLGKIFSALA</sequence>
<protein>
    <submittedName>
        <fullName evidence="2">Uncharacterized protein</fullName>
    </submittedName>
</protein>
<reference evidence="2 3" key="1">
    <citation type="submission" date="2021-02" db="EMBL/GenBank/DDBJ databases">
        <title>Lysobacter arenosi sp. nov., isolated from soil of gangwondo yeongwol, south Korea.</title>
        <authorList>
            <person name="Kim K.R."/>
            <person name="Kim K.H."/>
            <person name="Jeon C.O."/>
        </authorList>
    </citation>
    <scope>NUCLEOTIDE SEQUENCE [LARGE SCALE GENOMIC DNA]</scope>
    <source>
        <strain evidence="2 3">R7</strain>
    </source>
</reference>
<keyword evidence="1" id="KW-0812">Transmembrane</keyword>
<dbReference type="EMBL" id="CP071517">
    <property type="protein sequence ID" value="QSX76461.1"/>
    <property type="molecule type" value="Genomic_DNA"/>
</dbReference>
<evidence type="ECO:0000256" key="1">
    <source>
        <dbReference type="SAM" id="Phobius"/>
    </source>
</evidence>
<evidence type="ECO:0000313" key="2">
    <source>
        <dbReference type="EMBL" id="QSX76461.1"/>
    </source>
</evidence>
<feature type="transmembrane region" description="Helical" evidence="1">
    <location>
        <begin position="70"/>
        <end position="88"/>
    </location>
</feature>
<organism evidence="2 3">
    <name type="scientific">Lysobacter arenosi</name>
    <dbReference type="NCBI Taxonomy" id="2795387"/>
    <lineage>
        <taxon>Bacteria</taxon>
        <taxon>Pseudomonadati</taxon>
        <taxon>Pseudomonadota</taxon>
        <taxon>Gammaproteobacteria</taxon>
        <taxon>Lysobacterales</taxon>
        <taxon>Lysobacteraceae</taxon>
        <taxon>Lysobacter</taxon>
    </lineage>
</organism>
<accession>A0ABX7RGP0</accession>
<name>A0ABX7RGP0_9GAMM</name>
<keyword evidence="1" id="KW-1133">Transmembrane helix</keyword>
<feature type="transmembrane region" description="Helical" evidence="1">
    <location>
        <begin position="129"/>
        <end position="148"/>
    </location>
</feature>
<evidence type="ECO:0000313" key="3">
    <source>
        <dbReference type="Proteomes" id="UP000663400"/>
    </source>
</evidence>
<feature type="transmembrane region" description="Helical" evidence="1">
    <location>
        <begin position="256"/>
        <end position="277"/>
    </location>
</feature>
<feature type="transmembrane region" description="Helical" evidence="1">
    <location>
        <begin position="30"/>
        <end position="50"/>
    </location>
</feature>
<proteinExistence type="predicted"/>
<feature type="transmembrane region" description="Helical" evidence="1">
    <location>
        <begin position="168"/>
        <end position="195"/>
    </location>
</feature>
<dbReference type="RefSeq" id="WP_200609544.1">
    <property type="nucleotide sequence ID" value="NZ_CP071517.1"/>
</dbReference>
<dbReference type="Proteomes" id="UP000663400">
    <property type="component" value="Chromosome"/>
</dbReference>
<keyword evidence="3" id="KW-1185">Reference proteome</keyword>
<gene>
    <name evidence="2" type="ORF">HIV01_008310</name>
</gene>